<dbReference type="InterPro" id="IPR013324">
    <property type="entry name" value="RNA_pol_sigma_r3/r4-like"/>
</dbReference>
<dbReference type="RefSeq" id="WP_289162994.1">
    <property type="nucleotide sequence ID" value="NZ_JASZZN010000005.1"/>
</dbReference>
<dbReference type="InterPro" id="IPR039425">
    <property type="entry name" value="RNA_pol_sigma-70-like"/>
</dbReference>
<evidence type="ECO:0000313" key="9">
    <source>
        <dbReference type="Proteomes" id="UP001239462"/>
    </source>
</evidence>
<dbReference type="InterPro" id="IPR014284">
    <property type="entry name" value="RNA_pol_sigma-70_dom"/>
</dbReference>
<dbReference type="EMBL" id="JASZZN010000005">
    <property type="protein sequence ID" value="MDM4015496.1"/>
    <property type="molecule type" value="Genomic_DNA"/>
</dbReference>
<keyword evidence="4" id="KW-0804">Transcription</keyword>
<dbReference type="InterPro" id="IPR036388">
    <property type="entry name" value="WH-like_DNA-bd_sf"/>
</dbReference>
<dbReference type="PANTHER" id="PTHR43133">
    <property type="entry name" value="RNA POLYMERASE ECF-TYPE SIGMA FACTO"/>
    <property type="match status" value="1"/>
</dbReference>
<evidence type="ECO:0000313" key="8">
    <source>
        <dbReference type="EMBL" id="MDM4015496.1"/>
    </source>
</evidence>
<feature type="region of interest" description="Disordered" evidence="5">
    <location>
        <begin position="1"/>
        <end position="33"/>
    </location>
</feature>
<name>A0ABT7PH25_9BACT</name>
<dbReference type="InterPro" id="IPR013325">
    <property type="entry name" value="RNA_pol_sigma_r2"/>
</dbReference>
<evidence type="ECO:0000256" key="3">
    <source>
        <dbReference type="ARBA" id="ARBA00023082"/>
    </source>
</evidence>
<dbReference type="NCBIfam" id="TIGR02937">
    <property type="entry name" value="sigma70-ECF"/>
    <property type="match status" value="1"/>
</dbReference>
<dbReference type="CDD" id="cd06171">
    <property type="entry name" value="Sigma70_r4"/>
    <property type="match status" value="1"/>
</dbReference>
<sequence>MKQTDPKYDSVGSIRHEDHRDRSDESRSDGRSDGWLSEAFRDNELALLGYAKHLLGDRDRANDLVQDVFLRLCKQPRGKVDGRVRQWLFRVCRNRALDIMKKEGRMKSLQDTVAEKEPSRDVDPITQADMAERYNDAMNLLGNLPERQQEVIRLKIEGGLSYREISHATGLSVGNVGYLLSTGLKTVRERLAPSESNS</sequence>
<dbReference type="SUPFAM" id="SSF88946">
    <property type="entry name" value="Sigma2 domain of RNA polymerase sigma factors"/>
    <property type="match status" value="1"/>
</dbReference>
<dbReference type="InterPro" id="IPR013249">
    <property type="entry name" value="RNA_pol_sigma70_r4_t2"/>
</dbReference>
<dbReference type="InterPro" id="IPR007627">
    <property type="entry name" value="RNA_pol_sigma70_r2"/>
</dbReference>
<comment type="caution">
    <text evidence="8">The sequence shown here is derived from an EMBL/GenBank/DDBJ whole genome shotgun (WGS) entry which is preliminary data.</text>
</comment>
<feature type="domain" description="RNA polymerase sigma factor 70 region 4 type 2" evidence="7">
    <location>
        <begin position="138"/>
        <end position="186"/>
    </location>
</feature>
<keyword evidence="9" id="KW-1185">Reference proteome</keyword>
<protein>
    <submittedName>
        <fullName evidence="8">Sigma-70 family RNA polymerase sigma factor</fullName>
    </submittedName>
</protein>
<organism evidence="8 9">
    <name type="scientific">Roseiconus lacunae</name>
    <dbReference type="NCBI Taxonomy" id="2605694"/>
    <lineage>
        <taxon>Bacteria</taxon>
        <taxon>Pseudomonadati</taxon>
        <taxon>Planctomycetota</taxon>
        <taxon>Planctomycetia</taxon>
        <taxon>Pirellulales</taxon>
        <taxon>Pirellulaceae</taxon>
        <taxon>Roseiconus</taxon>
    </lineage>
</organism>
<evidence type="ECO:0000256" key="1">
    <source>
        <dbReference type="ARBA" id="ARBA00010641"/>
    </source>
</evidence>
<dbReference type="Gene3D" id="1.10.1740.10">
    <property type="match status" value="1"/>
</dbReference>
<dbReference type="PANTHER" id="PTHR43133:SF51">
    <property type="entry name" value="RNA POLYMERASE SIGMA FACTOR"/>
    <property type="match status" value="1"/>
</dbReference>
<evidence type="ECO:0000256" key="2">
    <source>
        <dbReference type="ARBA" id="ARBA00023015"/>
    </source>
</evidence>
<keyword evidence="3" id="KW-0731">Sigma factor</keyword>
<keyword evidence="2" id="KW-0805">Transcription regulation</keyword>
<feature type="domain" description="RNA polymerase sigma-70 region 2" evidence="6">
    <location>
        <begin position="40"/>
        <end position="105"/>
    </location>
</feature>
<feature type="compositionally biased region" description="Basic and acidic residues" evidence="5">
    <location>
        <begin position="1"/>
        <end position="32"/>
    </location>
</feature>
<dbReference type="SUPFAM" id="SSF88659">
    <property type="entry name" value="Sigma3 and sigma4 domains of RNA polymerase sigma factors"/>
    <property type="match status" value="1"/>
</dbReference>
<dbReference type="Gene3D" id="1.10.10.10">
    <property type="entry name" value="Winged helix-like DNA-binding domain superfamily/Winged helix DNA-binding domain"/>
    <property type="match status" value="1"/>
</dbReference>
<evidence type="ECO:0000256" key="4">
    <source>
        <dbReference type="ARBA" id="ARBA00023163"/>
    </source>
</evidence>
<proteinExistence type="inferred from homology"/>
<evidence type="ECO:0000259" key="7">
    <source>
        <dbReference type="Pfam" id="PF08281"/>
    </source>
</evidence>
<dbReference type="Proteomes" id="UP001239462">
    <property type="component" value="Unassembled WGS sequence"/>
</dbReference>
<accession>A0ABT7PH25</accession>
<dbReference type="Pfam" id="PF08281">
    <property type="entry name" value="Sigma70_r4_2"/>
    <property type="match status" value="1"/>
</dbReference>
<evidence type="ECO:0000256" key="5">
    <source>
        <dbReference type="SAM" id="MobiDB-lite"/>
    </source>
</evidence>
<dbReference type="Pfam" id="PF04542">
    <property type="entry name" value="Sigma70_r2"/>
    <property type="match status" value="1"/>
</dbReference>
<evidence type="ECO:0000259" key="6">
    <source>
        <dbReference type="Pfam" id="PF04542"/>
    </source>
</evidence>
<reference evidence="8 9" key="1">
    <citation type="submission" date="2023-06" db="EMBL/GenBank/DDBJ databases">
        <title>Roseiconus lacunae JC819 isolated from Gulf of Mannar region, Tamil Nadu.</title>
        <authorList>
            <person name="Pk S."/>
            <person name="Ch S."/>
            <person name="Ch V.R."/>
        </authorList>
    </citation>
    <scope>NUCLEOTIDE SEQUENCE [LARGE SCALE GENOMIC DNA]</scope>
    <source>
        <strain evidence="8 9">JC819</strain>
    </source>
</reference>
<gene>
    <name evidence="8" type="ORF">QTN89_08660</name>
</gene>
<comment type="similarity">
    <text evidence="1">Belongs to the sigma-70 factor family. ECF subfamily.</text>
</comment>